<dbReference type="SUPFAM" id="SSF56655">
    <property type="entry name" value="Carbohydrate phosphatase"/>
    <property type="match status" value="1"/>
</dbReference>
<dbReference type="PANTHER" id="PTHR20854:SF4">
    <property type="entry name" value="INOSITOL-1-MONOPHOSPHATASE-RELATED"/>
    <property type="match status" value="1"/>
</dbReference>
<accession>A0ABV5V8Z1</accession>
<dbReference type="InterPro" id="IPR000760">
    <property type="entry name" value="Inositol_monophosphatase-like"/>
</dbReference>
<dbReference type="RefSeq" id="WP_356758841.1">
    <property type="nucleotide sequence ID" value="NZ_JBHMAR010000002.1"/>
</dbReference>
<dbReference type="Pfam" id="PF00459">
    <property type="entry name" value="Inositol_P"/>
    <property type="match status" value="1"/>
</dbReference>
<dbReference type="PRINTS" id="PR00377">
    <property type="entry name" value="IMPHPHTASES"/>
</dbReference>
<gene>
    <name evidence="1" type="ORF">ACFFRO_03365</name>
</gene>
<dbReference type="Gene3D" id="3.40.190.80">
    <property type="match status" value="1"/>
</dbReference>
<protein>
    <submittedName>
        <fullName evidence="1">Inositol monophosphatase family protein</fullName>
    </submittedName>
</protein>
<comment type="caution">
    <text evidence="1">The sequence shown here is derived from an EMBL/GenBank/DDBJ whole genome shotgun (WGS) entry which is preliminary data.</text>
</comment>
<organism evidence="1 2">
    <name type="scientific">Streptomyces thermocoprophilus</name>
    <dbReference type="NCBI Taxonomy" id="78356"/>
    <lineage>
        <taxon>Bacteria</taxon>
        <taxon>Bacillati</taxon>
        <taxon>Actinomycetota</taxon>
        <taxon>Actinomycetes</taxon>
        <taxon>Kitasatosporales</taxon>
        <taxon>Streptomycetaceae</taxon>
        <taxon>Streptomyces</taxon>
    </lineage>
</organism>
<dbReference type="PANTHER" id="PTHR20854">
    <property type="entry name" value="INOSITOL MONOPHOSPHATASE"/>
    <property type="match status" value="1"/>
</dbReference>
<dbReference type="Proteomes" id="UP001589703">
    <property type="component" value="Unassembled WGS sequence"/>
</dbReference>
<reference evidence="1 2" key="1">
    <citation type="submission" date="2024-09" db="EMBL/GenBank/DDBJ databases">
        <authorList>
            <person name="Sun Q."/>
            <person name="Mori K."/>
        </authorList>
    </citation>
    <scope>NUCLEOTIDE SEQUENCE [LARGE SCALE GENOMIC DNA]</scope>
    <source>
        <strain evidence="1 2">JCM 10918</strain>
    </source>
</reference>
<evidence type="ECO:0000313" key="2">
    <source>
        <dbReference type="Proteomes" id="UP001589703"/>
    </source>
</evidence>
<proteinExistence type="predicted"/>
<evidence type="ECO:0000313" key="1">
    <source>
        <dbReference type="EMBL" id="MFB9734190.1"/>
    </source>
</evidence>
<name>A0ABV5V8Z1_9ACTN</name>
<keyword evidence="2" id="KW-1185">Reference proteome</keyword>
<dbReference type="Gene3D" id="3.30.540.10">
    <property type="entry name" value="Fructose-1,6-Bisphosphatase, subunit A, domain 1"/>
    <property type="match status" value="1"/>
</dbReference>
<dbReference type="EMBL" id="JBHMAR010000002">
    <property type="protein sequence ID" value="MFB9734190.1"/>
    <property type="molecule type" value="Genomic_DNA"/>
</dbReference>
<sequence>MRFSMTYDDLLTGMTAAVQEAGELLRATPRPAQAATFAEGMAAFEAVEAAPGALLRGRLARLRPGAGWAEEWDGSGVPPAEGEQWIVDVIDGAVQYLQGLPQFCVSTALVRDREPVAAVLYAPLLGETYAAARGRGAARDGRPLVPSGKAEPGAAVVATGQPPFPARQPGVVEAAGRSLTAVLPLVAAVRNLGPTSWQIADTAAGRLDAFWQVGRDATNLLPGALIAREAGAVVTDLEGRPWTAGATGFLAAGPALHGPLLEALAGVGGHG</sequence>